<dbReference type="AlphaFoldDB" id="A0A0P9D6Y7"/>
<evidence type="ECO:0000313" key="1">
    <source>
        <dbReference type="EMBL" id="KPV54758.1"/>
    </source>
</evidence>
<comment type="caution">
    <text evidence="1">The sequence shown here is derived from an EMBL/GenBank/DDBJ whole genome shotgun (WGS) entry which is preliminary data.</text>
</comment>
<accession>A0A0P9D6Y7</accession>
<dbReference type="EMBL" id="LJCR01000017">
    <property type="protein sequence ID" value="KPV54758.1"/>
    <property type="molecule type" value="Genomic_DNA"/>
</dbReference>
<proteinExistence type="predicted"/>
<organism evidence="1 2">
    <name type="scientific">Kouleothrix aurantiaca</name>
    <dbReference type="NCBI Taxonomy" id="186479"/>
    <lineage>
        <taxon>Bacteria</taxon>
        <taxon>Bacillati</taxon>
        <taxon>Chloroflexota</taxon>
        <taxon>Chloroflexia</taxon>
        <taxon>Chloroflexales</taxon>
        <taxon>Roseiflexineae</taxon>
        <taxon>Roseiflexaceae</taxon>
        <taxon>Kouleothrix</taxon>
    </lineage>
</organism>
<name>A0A0P9D6Y7_9CHLR</name>
<protein>
    <submittedName>
        <fullName evidence="1">Uncharacterized protein</fullName>
    </submittedName>
</protein>
<dbReference type="Proteomes" id="UP000050509">
    <property type="component" value="Unassembled WGS sequence"/>
</dbReference>
<keyword evidence="2" id="KW-1185">Reference proteome</keyword>
<gene>
    <name evidence="1" type="ORF">SE17_01700</name>
</gene>
<reference evidence="1 2" key="1">
    <citation type="submission" date="2015-09" db="EMBL/GenBank/DDBJ databases">
        <title>Draft genome sequence of Kouleothrix aurantiaca JCM 19913.</title>
        <authorList>
            <person name="Hemp J."/>
        </authorList>
    </citation>
    <scope>NUCLEOTIDE SEQUENCE [LARGE SCALE GENOMIC DNA]</scope>
    <source>
        <strain evidence="1 2">COM-B</strain>
    </source>
</reference>
<evidence type="ECO:0000313" key="2">
    <source>
        <dbReference type="Proteomes" id="UP000050509"/>
    </source>
</evidence>
<sequence length="224" mass="23239">MNVSRFDPDLGRLFTPAHLFRSHSLPGAPIRRQDLREIGVVTAVQKRARVIDLIDRNGVLIPVIDAMEILWHSISHNERVDAGASYQAKQVFAAGSSPGAPSATVYFNVIAVASATLTKAKGDQSLGSTSSGVTTNEFTTIGLSRATANTPVGGDYTAPSSLGGTFTQNVAKTFTASGSGTAYGAGLLNSTTVAGSILYIEDNFGSTAVLVSGDTLTVTVAMTN</sequence>